<keyword evidence="4" id="KW-1185">Reference proteome</keyword>
<accession>A0A1E5T2H6</accession>
<dbReference type="InterPro" id="IPR027039">
    <property type="entry name" value="Crtac1"/>
</dbReference>
<dbReference type="EMBL" id="MDGQ01000005">
    <property type="protein sequence ID" value="OEK05572.1"/>
    <property type="molecule type" value="Genomic_DNA"/>
</dbReference>
<gene>
    <name evidence="3" type="ORF">BFP71_13200</name>
</gene>
<dbReference type="PANTHER" id="PTHR16026:SF0">
    <property type="entry name" value="CARTILAGE ACIDIC PROTEIN 1"/>
    <property type="match status" value="1"/>
</dbReference>
<sequence length="1101" mass="122588">MILCTCLFFSCGSNETAEVKPKENDAQAEPPVFSEVSFALSGIRFINTIREDETHNFFNYNYIYNGSGLAVADFNNDDLEDVYFVSNQFGAKLFLNKGGLKFQNLTDSAGVGAAQGWKNGVTIVDVNDDGFDDIYVSRSGRYEKASDRTNLLYVNNGDLTFTEQAAKYGLDDPGYGVQAYFFDFDRDGDLDMYQVNHRIDFENKNTINMLSRVDATADKYARDRLYENNGGKYRDISDKAGIVNNAWGLSAVLGDFNEDGWDDIYVANDYLMPDYLYINNGDGTFKESIGDHFNHISFYSMGSDWADIDNTGHLDLFTLDMAPEDHVRSKRLMASMSNDVFWTMVDQGYQHQYMINTLQYNHGKGNFSEVSQLSGISKTDWSWTALFGDYDADGLKDLFVTNGIRKDITDNDAMTATDKLASSGNLKLGQVLDLLPSAKLQNPIFKNQGALKFERSNDDWGMRKAYNSNGAVFADLDNDGDLEIVTNNMDLNSALYKNLTVENTGRKLNKVELIGPKGNRNALGTTLRIVLADGSERLEKIRGSRGYLSNSDPSLFIPTDEKIQEIVVTWPTGEQSVVKSPNLAEKLVIDYNKADLTNMRPTKEANTYFAKTEEPVISFQHEENEFDDFIAEILLPHRQSEHGPFMSKADVNGDGLDDVFIGGAKDQASALYVQQANGKFKTVSQATFNADKRHEDMNSTFFDADGDSDLDLYVVSGSGEVYNNQNGLLRDRLYLNDGDGNFTKAPQETLPNDQLAGSKAIPSDLDGDGDMDLVVLNRNVPGKYPSGPRSHIYLNEGGRFVNATKKVSSDFYESSDMLVDGTFADLDGNGHDDLIVVGEWTAPKIFMNDGESLEAASVPFDDLKGWWNRIVPTDIDNDGDIDFVLGNVGLNNKYHPTPKSPLYLFYNDFDDNGLGDIVLSKSNGKELLPVRGRECSSQQMPFILQKFDNYEKFANADLTAIYTEERLEESLKLEVNNFASGVLVNNGAMDFEFKPLPNLAQFGAVKDILLRDINADGLIDLVTAGNFYGAEVETVRYDGNMGSIAINKGNANFEVLSQEEAGLYLKSDVRDLEVVTIQNEEYLVVASNNSELKTFKVTKRP</sequence>
<reference evidence="3 4" key="1">
    <citation type="submission" date="2016-08" db="EMBL/GenBank/DDBJ databases">
        <title>Draft genome of Fabibacter sp. strain SK-8.</title>
        <authorList>
            <person name="Wong S.-K."/>
            <person name="Hamasaki K."/>
            <person name="Yoshizawa S."/>
        </authorList>
    </citation>
    <scope>NUCLEOTIDE SEQUENCE [LARGE SCALE GENOMIC DNA]</scope>
    <source>
        <strain evidence="3 4">SK-8</strain>
    </source>
</reference>
<dbReference type="RefSeq" id="WP_069837074.1">
    <property type="nucleotide sequence ID" value="NZ_MDGQ01000005.1"/>
</dbReference>
<dbReference type="InterPro" id="IPR013517">
    <property type="entry name" value="FG-GAP"/>
</dbReference>
<dbReference type="Pfam" id="PF07593">
    <property type="entry name" value="UnbV_ASPIC"/>
    <property type="match status" value="1"/>
</dbReference>
<organism evidence="3 4">
    <name type="scientific">Roseivirga misakiensis</name>
    <dbReference type="NCBI Taxonomy" id="1563681"/>
    <lineage>
        <taxon>Bacteria</taxon>
        <taxon>Pseudomonadati</taxon>
        <taxon>Bacteroidota</taxon>
        <taxon>Cytophagia</taxon>
        <taxon>Cytophagales</taxon>
        <taxon>Roseivirgaceae</taxon>
        <taxon>Roseivirga</taxon>
    </lineage>
</organism>
<comment type="caution">
    <text evidence="3">The sequence shown here is derived from an EMBL/GenBank/DDBJ whole genome shotgun (WGS) entry which is preliminary data.</text>
</comment>
<protein>
    <recommendedName>
        <fullName evidence="2">ASPIC/UnbV domain-containing protein</fullName>
    </recommendedName>
</protein>
<evidence type="ECO:0000313" key="3">
    <source>
        <dbReference type="EMBL" id="OEK05572.1"/>
    </source>
</evidence>
<dbReference type="PANTHER" id="PTHR16026">
    <property type="entry name" value="CARTILAGE ACIDIC PROTEIN 1"/>
    <property type="match status" value="1"/>
</dbReference>
<dbReference type="SUPFAM" id="SSF69318">
    <property type="entry name" value="Integrin alpha N-terminal domain"/>
    <property type="match status" value="3"/>
</dbReference>
<evidence type="ECO:0000259" key="2">
    <source>
        <dbReference type="Pfam" id="PF07593"/>
    </source>
</evidence>
<evidence type="ECO:0000256" key="1">
    <source>
        <dbReference type="ARBA" id="ARBA00022729"/>
    </source>
</evidence>
<dbReference type="Proteomes" id="UP000095552">
    <property type="component" value="Unassembled WGS sequence"/>
</dbReference>
<dbReference type="STRING" id="1563681.BFP71_13200"/>
<dbReference type="Gene3D" id="2.130.10.130">
    <property type="entry name" value="Integrin alpha, N-terminal"/>
    <property type="match status" value="2"/>
</dbReference>
<dbReference type="AlphaFoldDB" id="A0A1E5T2H6"/>
<dbReference type="InterPro" id="IPR011519">
    <property type="entry name" value="UnbV_ASPIC"/>
</dbReference>
<feature type="domain" description="ASPIC/UnbV" evidence="2">
    <location>
        <begin position="522"/>
        <end position="581"/>
    </location>
</feature>
<name>A0A1E5T2H6_9BACT</name>
<dbReference type="Pfam" id="PF13517">
    <property type="entry name" value="FG-GAP_3"/>
    <property type="match status" value="5"/>
</dbReference>
<keyword evidence="1" id="KW-0732">Signal</keyword>
<evidence type="ECO:0000313" key="4">
    <source>
        <dbReference type="Proteomes" id="UP000095552"/>
    </source>
</evidence>
<dbReference type="InterPro" id="IPR028994">
    <property type="entry name" value="Integrin_alpha_N"/>
</dbReference>
<proteinExistence type="predicted"/>